<sequence length="173" mass="18098">MRLAFSRRRGWRPRHARPSWIARTPLSPRWLVASLVVFSLTGVAAQLSPHPEESAAQHTAAAAPASVTSYFAPRRTTPPPASRIPAARPLTHAVDVRAAALPSTPEPSPVPAASPGGGSGEGGRSDVAGQSGPDRWSPRFDEPHPSPSSPGAQERCGDSFIALWSDCGGEDGS</sequence>
<evidence type="ECO:0000313" key="3">
    <source>
        <dbReference type="Proteomes" id="UP000832041"/>
    </source>
</evidence>
<dbReference type="RefSeq" id="WP_248591262.1">
    <property type="nucleotide sequence ID" value="NZ_BAABEB010000011.1"/>
</dbReference>
<organism evidence="2 3">
    <name type="scientific">Thermobifida alba</name>
    <name type="common">Thermomonospora alba</name>
    <dbReference type="NCBI Taxonomy" id="53522"/>
    <lineage>
        <taxon>Bacteria</taxon>
        <taxon>Bacillati</taxon>
        <taxon>Actinomycetota</taxon>
        <taxon>Actinomycetes</taxon>
        <taxon>Streptosporangiales</taxon>
        <taxon>Nocardiopsidaceae</taxon>
        <taxon>Thermobifida</taxon>
    </lineage>
</organism>
<dbReference type="EMBL" id="CP051627">
    <property type="protein sequence ID" value="UPT22751.1"/>
    <property type="molecule type" value="Genomic_DNA"/>
</dbReference>
<feature type="region of interest" description="Disordered" evidence="1">
    <location>
        <begin position="69"/>
        <end position="173"/>
    </location>
</feature>
<gene>
    <name evidence="2" type="ORF">FOF52_18855</name>
</gene>
<proteinExistence type="predicted"/>
<reference evidence="2 3" key="1">
    <citation type="submission" date="2020-04" db="EMBL/GenBank/DDBJ databases">
        <title>Thermobifida alba genome sequencing and assembly.</title>
        <authorList>
            <person name="Luzics S."/>
            <person name="Horvath B."/>
            <person name="Nagy I."/>
            <person name="Toth A."/>
            <person name="Nagy I."/>
            <person name="Kukolya J."/>
        </authorList>
    </citation>
    <scope>NUCLEOTIDE SEQUENCE [LARGE SCALE GENOMIC DNA]</scope>
    <source>
        <strain evidence="2 3">DSM 43795</strain>
    </source>
</reference>
<protein>
    <submittedName>
        <fullName evidence="2">Uncharacterized protein</fullName>
    </submittedName>
</protein>
<dbReference type="Proteomes" id="UP000832041">
    <property type="component" value="Chromosome"/>
</dbReference>
<evidence type="ECO:0000313" key="2">
    <source>
        <dbReference type="EMBL" id="UPT22751.1"/>
    </source>
</evidence>
<keyword evidence="3" id="KW-1185">Reference proteome</keyword>
<name>A0ABY4L513_THEAE</name>
<accession>A0ABY4L513</accession>
<evidence type="ECO:0000256" key="1">
    <source>
        <dbReference type="SAM" id="MobiDB-lite"/>
    </source>
</evidence>